<feature type="domain" description="AB hydrolase-1" evidence="2">
    <location>
        <begin position="43"/>
        <end position="276"/>
    </location>
</feature>
<dbReference type="InterPro" id="IPR050266">
    <property type="entry name" value="AB_hydrolase_sf"/>
</dbReference>
<protein>
    <submittedName>
        <fullName evidence="3">Alpha/beta hydrolase</fullName>
    </submittedName>
</protein>
<dbReference type="InterPro" id="IPR000073">
    <property type="entry name" value="AB_hydrolase_1"/>
</dbReference>
<dbReference type="GO" id="GO:0016020">
    <property type="term" value="C:membrane"/>
    <property type="evidence" value="ECO:0007669"/>
    <property type="project" value="TreeGrafter"/>
</dbReference>
<evidence type="ECO:0000259" key="2">
    <source>
        <dbReference type="Pfam" id="PF12697"/>
    </source>
</evidence>
<reference evidence="3 4" key="1">
    <citation type="submission" date="2019-05" db="EMBL/GenBank/DDBJ databases">
        <title>Draft genome sequence of Nonomuraea turkmeniaca DSM 43926.</title>
        <authorList>
            <person name="Saricaoglu S."/>
            <person name="Isik K."/>
        </authorList>
    </citation>
    <scope>NUCLEOTIDE SEQUENCE [LARGE SCALE GENOMIC DNA]</scope>
    <source>
        <strain evidence="3 4">DSM 43926</strain>
    </source>
</reference>
<dbReference type="PANTHER" id="PTHR43798:SF31">
    <property type="entry name" value="AB HYDROLASE SUPERFAMILY PROTEIN YCLE"/>
    <property type="match status" value="1"/>
</dbReference>
<evidence type="ECO:0000313" key="4">
    <source>
        <dbReference type="Proteomes" id="UP000309128"/>
    </source>
</evidence>
<organism evidence="3 4">
    <name type="scientific">Nonomuraea turkmeniaca</name>
    <dbReference type="NCBI Taxonomy" id="103838"/>
    <lineage>
        <taxon>Bacteria</taxon>
        <taxon>Bacillati</taxon>
        <taxon>Actinomycetota</taxon>
        <taxon>Actinomycetes</taxon>
        <taxon>Streptosporangiales</taxon>
        <taxon>Streptosporangiaceae</taxon>
        <taxon>Nonomuraea</taxon>
    </lineage>
</organism>
<dbReference type="InterPro" id="IPR029058">
    <property type="entry name" value="AB_hydrolase_fold"/>
</dbReference>
<name>A0A5S4EWT3_9ACTN</name>
<keyword evidence="1 3" id="KW-0378">Hydrolase</keyword>
<dbReference type="PANTHER" id="PTHR43798">
    <property type="entry name" value="MONOACYLGLYCEROL LIPASE"/>
    <property type="match status" value="1"/>
</dbReference>
<keyword evidence="4" id="KW-1185">Reference proteome</keyword>
<gene>
    <name evidence="3" type="ORF">ETD86_49185</name>
</gene>
<sequence>MSTPRFLDLPPGVAPQKIETPLGTFAALEALPVSGVIERWPALLVPGLTGSKEDFIAVLMTLAHSGRRVVAVDLRGQFETPGPDDPEAYTCAALGADIDMLAQVIGGGDPVHLVGHSFGGLVAREAVIDGRTRFASYTLMSSGPGAIEGRRAVNGRKIMEELPVLGVEHVWHHRFEPEALAADVPDEIVAFLHRRLMSNSPTGLVCMAEQVLSMRDRTDDLRQIELPTLVLYGEHDDGWSPEAQSEMAARLGAECVVVPGAVHSPAVEAPETTAAALVRFWNTAEKHFLDTRSNAM</sequence>
<dbReference type="Gene3D" id="3.40.50.1820">
    <property type="entry name" value="alpha/beta hydrolase"/>
    <property type="match status" value="1"/>
</dbReference>
<dbReference type="SUPFAM" id="SSF53474">
    <property type="entry name" value="alpha/beta-Hydrolases"/>
    <property type="match status" value="1"/>
</dbReference>
<evidence type="ECO:0000256" key="1">
    <source>
        <dbReference type="ARBA" id="ARBA00022801"/>
    </source>
</evidence>
<dbReference type="Pfam" id="PF12697">
    <property type="entry name" value="Abhydrolase_6"/>
    <property type="match status" value="1"/>
</dbReference>
<proteinExistence type="predicted"/>
<dbReference type="AlphaFoldDB" id="A0A5S4EWT3"/>
<evidence type="ECO:0000313" key="3">
    <source>
        <dbReference type="EMBL" id="TMR08107.1"/>
    </source>
</evidence>
<dbReference type="Proteomes" id="UP000309128">
    <property type="component" value="Unassembled WGS sequence"/>
</dbReference>
<dbReference type="OrthoDB" id="3211023at2"/>
<accession>A0A5S4EWT3</accession>
<dbReference type="EMBL" id="VCKY01000319">
    <property type="protein sequence ID" value="TMR08107.1"/>
    <property type="molecule type" value="Genomic_DNA"/>
</dbReference>
<comment type="caution">
    <text evidence="3">The sequence shown here is derived from an EMBL/GenBank/DDBJ whole genome shotgun (WGS) entry which is preliminary data.</text>
</comment>
<dbReference type="GO" id="GO:0016787">
    <property type="term" value="F:hydrolase activity"/>
    <property type="evidence" value="ECO:0007669"/>
    <property type="project" value="UniProtKB-KW"/>
</dbReference>
<dbReference type="RefSeq" id="WP_138673502.1">
    <property type="nucleotide sequence ID" value="NZ_VCKY01000319.1"/>
</dbReference>